<organism evidence="2 3">
    <name type="scientific">Pseudomonas fluorescens</name>
    <dbReference type="NCBI Taxonomy" id="294"/>
    <lineage>
        <taxon>Bacteria</taxon>
        <taxon>Pseudomonadati</taxon>
        <taxon>Pseudomonadota</taxon>
        <taxon>Gammaproteobacteria</taxon>
        <taxon>Pseudomonadales</taxon>
        <taxon>Pseudomonadaceae</taxon>
        <taxon>Pseudomonas</taxon>
    </lineage>
</organism>
<keyword evidence="1" id="KW-0472">Membrane</keyword>
<evidence type="ECO:0000256" key="1">
    <source>
        <dbReference type="SAM" id="Phobius"/>
    </source>
</evidence>
<evidence type="ECO:0000313" key="2">
    <source>
        <dbReference type="EMBL" id="VVP45290.1"/>
    </source>
</evidence>
<keyword evidence="1" id="KW-1133">Transmembrane helix</keyword>
<gene>
    <name evidence="2" type="ORF">PS880_05064</name>
</gene>
<dbReference type="AlphaFoldDB" id="A0A5E7P8V0"/>
<evidence type="ECO:0008006" key="4">
    <source>
        <dbReference type="Google" id="ProtNLM"/>
    </source>
</evidence>
<name>A0A5E7P8V0_PSEFL</name>
<sequence>MSDDSQLKGLKGWLKIVGLSLILSVFYLLNDSLTYYDLLIDGISNDEGYASALFAYLVYLFICCTIMVVAHIYLVCLFFLKRKLFKKLFITILFIPLISLPVTTSFEFVFLPELFNVVDFIKELVVELLVAALWLPYMFLSKRVKATFIE</sequence>
<reference evidence="2 3" key="1">
    <citation type="submission" date="2019-09" db="EMBL/GenBank/DDBJ databases">
        <authorList>
            <person name="Chandra G."/>
            <person name="Truman W A."/>
        </authorList>
    </citation>
    <scope>NUCLEOTIDE SEQUENCE [LARGE SCALE GENOMIC DNA]</scope>
    <source>
        <strain evidence="2">PS880</strain>
    </source>
</reference>
<protein>
    <recommendedName>
        <fullName evidence="4">DUF2569 domain-containing protein</fullName>
    </recommendedName>
</protein>
<dbReference type="Pfam" id="PF10754">
    <property type="entry name" value="DUF2569"/>
    <property type="match status" value="1"/>
</dbReference>
<feature type="transmembrane region" description="Helical" evidence="1">
    <location>
        <begin position="12"/>
        <end position="29"/>
    </location>
</feature>
<dbReference type="Proteomes" id="UP000375525">
    <property type="component" value="Unassembled WGS sequence"/>
</dbReference>
<dbReference type="InterPro" id="IPR019690">
    <property type="entry name" value="DUF2569"/>
</dbReference>
<evidence type="ECO:0000313" key="3">
    <source>
        <dbReference type="Proteomes" id="UP000375525"/>
    </source>
</evidence>
<feature type="transmembrane region" description="Helical" evidence="1">
    <location>
        <begin position="124"/>
        <end position="140"/>
    </location>
</feature>
<dbReference type="RefSeq" id="WP_150781933.1">
    <property type="nucleotide sequence ID" value="NZ_CABVIH010000029.1"/>
</dbReference>
<dbReference type="OrthoDB" id="9155572at2"/>
<proteinExistence type="predicted"/>
<feature type="transmembrane region" description="Helical" evidence="1">
    <location>
        <begin position="49"/>
        <end position="76"/>
    </location>
</feature>
<dbReference type="EMBL" id="CABVIH010000029">
    <property type="protein sequence ID" value="VVP45290.1"/>
    <property type="molecule type" value="Genomic_DNA"/>
</dbReference>
<accession>A0A5E7P8V0</accession>
<feature type="transmembrane region" description="Helical" evidence="1">
    <location>
        <begin position="88"/>
        <end position="112"/>
    </location>
</feature>
<keyword evidence="1" id="KW-0812">Transmembrane</keyword>